<dbReference type="SUPFAM" id="SSF48366">
    <property type="entry name" value="Ras GEF"/>
    <property type="match status" value="1"/>
</dbReference>
<evidence type="ECO:0000259" key="4">
    <source>
        <dbReference type="PROSITE" id="PS50009"/>
    </source>
</evidence>
<dbReference type="PROSITE" id="PS50009">
    <property type="entry name" value="RASGEF_CAT"/>
    <property type="match status" value="1"/>
</dbReference>
<reference evidence="7 8" key="1">
    <citation type="journal article" date="2011" name="Genome Res.">
        <title>Phylogeny-wide analysis of social amoeba genomes highlights ancient origins for complex intercellular communication.</title>
        <authorList>
            <person name="Heidel A.J."/>
            <person name="Lawal H.M."/>
            <person name="Felder M."/>
            <person name="Schilde C."/>
            <person name="Helps N.R."/>
            <person name="Tunggal B."/>
            <person name="Rivero F."/>
            <person name="John U."/>
            <person name="Schleicher M."/>
            <person name="Eichinger L."/>
            <person name="Platzer M."/>
            <person name="Noegel A.A."/>
            <person name="Schaap P."/>
            <person name="Gloeckner G."/>
        </authorList>
    </citation>
    <scope>NUCLEOTIDE SEQUENCE [LARGE SCALE GENOMIC DNA]</scope>
    <source>
        <strain evidence="8">ATCC 26659 / Pp 5 / PN500</strain>
    </source>
</reference>
<dbReference type="Pfam" id="PF00620">
    <property type="entry name" value="RhoGAP"/>
    <property type="match status" value="1"/>
</dbReference>
<keyword evidence="1 2" id="KW-0344">Guanine-nucleotide releasing factor</keyword>
<comment type="caution">
    <text evidence="7">The sequence shown here is derived from an EMBL/GenBank/DDBJ whole genome shotgun (WGS) entry which is preliminary data.</text>
</comment>
<dbReference type="Pfam" id="PF00617">
    <property type="entry name" value="RasGEF"/>
    <property type="match status" value="1"/>
</dbReference>
<feature type="compositionally biased region" description="Polar residues" evidence="3">
    <location>
        <begin position="142"/>
        <end position="155"/>
    </location>
</feature>
<dbReference type="InterPro" id="IPR008936">
    <property type="entry name" value="Rho_GTPase_activation_prot"/>
</dbReference>
<feature type="compositionally biased region" description="Low complexity" evidence="3">
    <location>
        <begin position="602"/>
        <end position="619"/>
    </location>
</feature>
<dbReference type="EMBL" id="ADBJ01000002">
    <property type="protein sequence ID" value="EFA86629.1"/>
    <property type="molecule type" value="Genomic_DNA"/>
</dbReference>
<evidence type="ECO:0000313" key="8">
    <source>
        <dbReference type="Proteomes" id="UP000001396"/>
    </source>
</evidence>
<feature type="region of interest" description="Disordered" evidence="3">
    <location>
        <begin position="1"/>
        <end position="165"/>
    </location>
</feature>
<feature type="compositionally biased region" description="Polar residues" evidence="3">
    <location>
        <begin position="1"/>
        <end position="15"/>
    </location>
</feature>
<dbReference type="SMART" id="SM00147">
    <property type="entry name" value="RasGEF"/>
    <property type="match status" value="1"/>
</dbReference>
<dbReference type="RefSeq" id="XP_020438734.1">
    <property type="nucleotide sequence ID" value="XM_020571460.1"/>
</dbReference>
<feature type="region of interest" description="Disordered" evidence="3">
    <location>
        <begin position="512"/>
        <end position="664"/>
    </location>
</feature>
<evidence type="ECO:0000256" key="2">
    <source>
        <dbReference type="PROSITE-ProRule" id="PRU00168"/>
    </source>
</evidence>
<dbReference type="InParanoid" id="D3AWF6"/>
<organism evidence="7 8">
    <name type="scientific">Heterostelium pallidum (strain ATCC 26659 / Pp 5 / PN500)</name>
    <name type="common">Cellular slime mold</name>
    <name type="synonym">Polysphondylium pallidum</name>
    <dbReference type="NCBI Taxonomy" id="670386"/>
    <lineage>
        <taxon>Eukaryota</taxon>
        <taxon>Amoebozoa</taxon>
        <taxon>Evosea</taxon>
        <taxon>Eumycetozoa</taxon>
        <taxon>Dictyostelia</taxon>
        <taxon>Acytosteliales</taxon>
        <taxon>Acytosteliaceae</taxon>
        <taxon>Heterostelium</taxon>
    </lineage>
</organism>
<feature type="domain" description="N-terminal Ras-GEF" evidence="5">
    <location>
        <begin position="1132"/>
        <end position="1259"/>
    </location>
</feature>
<evidence type="ECO:0000259" key="5">
    <source>
        <dbReference type="PROSITE" id="PS50212"/>
    </source>
</evidence>
<dbReference type="PANTHER" id="PTHR23113">
    <property type="entry name" value="GUANINE NUCLEOTIDE EXCHANGE FACTOR"/>
    <property type="match status" value="1"/>
</dbReference>
<dbReference type="InterPro" id="IPR008937">
    <property type="entry name" value="Ras-like_GEF"/>
</dbReference>
<evidence type="ECO:0000256" key="3">
    <source>
        <dbReference type="SAM" id="MobiDB-lite"/>
    </source>
</evidence>
<feature type="region of interest" description="Disordered" evidence="3">
    <location>
        <begin position="177"/>
        <end position="336"/>
    </location>
</feature>
<evidence type="ECO:0008006" key="9">
    <source>
        <dbReference type="Google" id="ProtNLM"/>
    </source>
</evidence>
<dbReference type="Pfam" id="PF00618">
    <property type="entry name" value="RasGEF_N"/>
    <property type="match status" value="1"/>
</dbReference>
<sequence>MASSKSSPNLGSVGSPTKDLNKKESFQYWKQKDISSQISYPGGGAPDGANSPPLSARTTPSSPTSPSSINKSKSQSSIQTGKVGSVTTPPTTSPVLTSAKSTPTASAKTPVKSTSTTTPPHTTSTTTQNQHTNNTHSNNNTAAGSAVSSGSQTMPSRMKTEGRKSIKSIFSLVWSGKPEENEETNNDLQQLQQLQQQTASTTTAQENAKDNHSKDTKSTSSNIGKPTKPSSKSSLTLKSTPKTSTTSTSTSTSSSSQVTSKKLGSNSTTTTSNLNSTNSSASSSPSPSNSSPNTQSPALTSTKKPAPSLPPRTYINDSNNNTLTTNSNINNNNNNNDSNDITIDHLIDQQINKLKITTISDSERLLHLEMSLSKTNKIVEDLAQRLTNEVMCRRELESYCNELEARLKISEARLKRFSELNVSSDSTPTQQQQQQQQQELDQQAKEAELVQRAVGSRDDSRFNTLNHRVDSFEQRIRGLEDSNLKISENLSTIQFEQTIFTSEKRKKALKKLEKEKEKEREQRERDLKEREKEKLKSAKKEKKDREKEYKRQFWSDTRSDRSQMTDYSANDLSDSDTDTCTSEVSLKSSLKRISPPQDFNNQQQQQQHQYSQSSTSSISTPDLSVMPSPKKSVAFSSNVNGNEQQQQQQQQSGHPKSKSTGNYSTSLRKWAGKRMSAHVPGAATTDNMDALSQEDNELATRLERANTTAERSQLTKGYFTDYYEGNAEELRNKKLTRMRSKSLSRDSVDDEEDENFQPKINISASVGGNQPQPTKISSTNSNQSSPSLHSLSTSQTDNESIIDKKKQSTIGRMFGKKEKTLNGDKLKVSMILSERLNQRASRDELVLKKIMKAESIFGINVTEDTLDRLIRFLENCFELLSNNVNLEDLFTRKVDESSVRSFKESIEQSIVSDFSKSDPYLVGATLLCFFESLPDALLGKAANSLMSVVYVDDHPFRRSLTRSILLSQPPSHRSILKVIIQFIQDVTNCTPTPPLHPNQHTSIPLPLSPIHPPQFNLDDGGSSSTNNSSLTSSPITVSMVEDSGSISTSPANLSEPSTPLTRSQVIKPKSKLSLYSLCATFSKVLYRCDQKLATSGNASANEDREVLSFVHIIEDFDGHFDSQPDIQFIIKEISYVKSASFEKLFERLIDLNNRDTDYNYTIFYTYDYYFKSPTDFLELMVYYFKKTVPLDESKALKAWQNELALTVLSVGMFWMKLHQKQLSTDLMFLSKLKSFIELHAPPAGSPTSNFFNYFKSYFQLSAPIKTLYERGNSFYSKVKKPLSNISVVKIKDENDIDIYQIGAQTIASQMTIIDMELFTSIPHLQFLHKAFTKVENSPEFHQMVDRFNQWARWTSTEILTKEKVQDRVTAISFFIDVAKCCVEIGNFNCAAAIVGGLNHSSISRLKNTWDKLSAKTLGDYKSLEVLYDMSMNYKNYREALKASTNRVVPYLAIYPKDLIAIEEANDTFTANGMINVEKFRLIYRIIKELQLYHQVSNLKFQLIEPIKKHLINITNKLLDEKELHAQSLKVEPRQSTQ</sequence>
<feature type="compositionally biased region" description="Low complexity" evidence="3">
    <location>
        <begin position="1017"/>
        <end position="1033"/>
    </location>
</feature>
<feature type="domain" description="Rho-GAP" evidence="6">
    <location>
        <begin position="859"/>
        <end position="1047"/>
    </location>
</feature>
<feature type="region of interest" description="Disordered" evidence="3">
    <location>
        <begin position="1041"/>
        <end position="1062"/>
    </location>
</feature>
<dbReference type="OMA" id="WAGKRMS"/>
<evidence type="ECO:0000313" key="7">
    <source>
        <dbReference type="EMBL" id="EFA86629.1"/>
    </source>
</evidence>
<dbReference type="Gene3D" id="1.20.870.10">
    <property type="entry name" value="Son of sevenless (SoS) protein Chain: S domain 1"/>
    <property type="match status" value="1"/>
</dbReference>
<feature type="compositionally biased region" description="Polar residues" evidence="3">
    <location>
        <begin position="758"/>
        <end position="776"/>
    </location>
</feature>
<dbReference type="GO" id="GO:0005085">
    <property type="term" value="F:guanyl-nucleotide exchange factor activity"/>
    <property type="evidence" value="ECO:0007669"/>
    <property type="project" value="UniProtKB-KW"/>
</dbReference>
<feature type="compositionally biased region" description="Low complexity" evidence="3">
    <location>
        <begin position="225"/>
        <end position="297"/>
    </location>
</feature>
<feature type="region of interest" description="Disordered" evidence="3">
    <location>
        <begin position="421"/>
        <end position="455"/>
    </location>
</feature>
<proteinExistence type="predicted"/>
<feature type="region of interest" description="Disordered" evidence="3">
    <location>
        <begin position="737"/>
        <end position="808"/>
    </location>
</feature>
<dbReference type="SUPFAM" id="SSF48350">
    <property type="entry name" value="GTPase activation domain, GAP"/>
    <property type="match status" value="1"/>
</dbReference>
<feature type="compositionally biased region" description="Polar residues" evidence="3">
    <location>
        <begin position="634"/>
        <end position="643"/>
    </location>
</feature>
<dbReference type="Proteomes" id="UP000001396">
    <property type="component" value="Unassembled WGS sequence"/>
</dbReference>
<protein>
    <recommendedName>
        <fullName evidence="9">Ras guanine nucleotide exchange factor</fullName>
    </recommendedName>
</protein>
<dbReference type="InterPro" id="IPR000651">
    <property type="entry name" value="Ras-like_Gua-exchang_fac_N"/>
</dbReference>
<dbReference type="SMART" id="SM00324">
    <property type="entry name" value="RhoGAP"/>
    <property type="match status" value="1"/>
</dbReference>
<dbReference type="PROSITE" id="PS50212">
    <property type="entry name" value="RASGEF_NTER"/>
    <property type="match status" value="1"/>
</dbReference>
<feature type="compositionally biased region" description="Basic and acidic residues" evidence="3">
    <location>
        <begin position="19"/>
        <end position="33"/>
    </location>
</feature>
<dbReference type="PANTHER" id="PTHR23113:SF364">
    <property type="entry name" value="RAS GUANINE NUCLEOTIDE EXCHANGE FACTOR D"/>
    <property type="match status" value="1"/>
</dbReference>
<feature type="compositionally biased region" description="Polar residues" evidence="3">
    <location>
        <begin position="652"/>
        <end position="664"/>
    </location>
</feature>
<feature type="compositionally biased region" description="Basic and acidic residues" evidence="3">
    <location>
        <begin position="442"/>
        <end position="455"/>
    </location>
</feature>
<dbReference type="Gene3D" id="1.10.840.10">
    <property type="entry name" value="Ras guanine-nucleotide exchange factors catalytic domain"/>
    <property type="match status" value="1"/>
</dbReference>
<feature type="compositionally biased region" description="Polar residues" evidence="3">
    <location>
        <begin position="1044"/>
        <end position="1062"/>
    </location>
</feature>
<dbReference type="InterPro" id="IPR001895">
    <property type="entry name" value="RASGEF_cat_dom"/>
</dbReference>
<name>D3AWF6_HETP5</name>
<keyword evidence="8" id="KW-1185">Reference proteome</keyword>
<dbReference type="STRING" id="670386.D3AWF6"/>
<dbReference type="GeneID" id="31355964"/>
<gene>
    <name evidence="7" type="ORF">PPL_00430</name>
</gene>
<accession>D3AWF6</accession>
<feature type="compositionally biased region" description="Low complexity" evidence="3">
    <location>
        <begin position="430"/>
        <end position="441"/>
    </location>
</feature>
<feature type="compositionally biased region" description="Low complexity" evidence="3">
    <location>
        <begin position="186"/>
        <end position="206"/>
    </location>
</feature>
<feature type="compositionally biased region" description="Basic and acidic residues" evidence="3">
    <location>
        <begin position="512"/>
        <end position="563"/>
    </location>
</feature>
<feature type="compositionally biased region" description="Low complexity" evidence="3">
    <location>
        <begin position="315"/>
        <end position="336"/>
    </location>
</feature>
<dbReference type="CDD" id="cd06224">
    <property type="entry name" value="REM"/>
    <property type="match status" value="1"/>
</dbReference>
<evidence type="ECO:0000259" key="6">
    <source>
        <dbReference type="PROSITE" id="PS50238"/>
    </source>
</evidence>
<dbReference type="CDD" id="cd00155">
    <property type="entry name" value="RasGEF"/>
    <property type="match status" value="1"/>
</dbReference>
<dbReference type="InterPro" id="IPR023578">
    <property type="entry name" value="Ras_GEF_dom_sf"/>
</dbReference>
<feature type="compositionally biased region" description="Low complexity" evidence="3">
    <location>
        <begin position="777"/>
        <end position="795"/>
    </location>
</feature>
<dbReference type="Gene3D" id="1.10.555.10">
    <property type="entry name" value="Rho GTPase activation protein"/>
    <property type="match status" value="1"/>
</dbReference>
<dbReference type="GO" id="GO:0007265">
    <property type="term" value="P:Ras protein signal transduction"/>
    <property type="evidence" value="ECO:0007669"/>
    <property type="project" value="TreeGrafter"/>
</dbReference>
<feature type="domain" description="Ras-GEF" evidence="4">
    <location>
        <begin position="1302"/>
        <end position="1533"/>
    </location>
</feature>
<feature type="compositionally biased region" description="Low complexity" evidence="3">
    <location>
        <begin position="51"/>
        <end position="98"/>
    </location>
</feature>
<evidence type="ECO:0000256" key="1">
    <source>
        <dbReference type="ARBA" id="ARBA00022658"/>
    </source>
</evidence>
<dbReference type="InterPro" id="IPR000198">
    <property type="entry name" value="RhoGAP_dom"/>
</dbReference>
<feature type="compositionally biased region" description="Low complexity" evidence="3">
    <location>
        <begin position="113"/>
        <end position="141"/>
    </location>
</feature>
<feature type="compositionally biased region" description="Basic and acidic residues" evidence="3">
    <location>
        <begin position="207"/>
        <end position="217"/>
    </location>
</feature>
<feature type="region of interest" description="Disordered" evidence="3">
    <location>
        <begin position="1014"/>
        <end position="1033"/>
    </location>
</feature>
<dbReference type="GO" id="GO:0005886">
    <property type="term" value="C:plasma membrane"/>
    <property type="evidence" value="ECO:0007669"/>
    <property type="project" value="TreeGrafter"/>
</dbReference>
<dbReference type="InterPro" id="IPR036964">
    <property type="entry name" value="RASGEF_cat_dom_sf"/>
</dbReference>
<dbReference type="PROSITE" id="PS50238">
    <property type="entry name" value="RHOGAP"/>
    <property type="match status" value="1"/>
</dbReference>